<proteinExistence type="predicted"/>
<dbReference type="Proteomes" id="UP000823388">
    <property type="component" value="Chromosome 1K"/>
</dbReference>
<evidence type="ECO:0000313" key="2">
    <source>
        <dbReference type="Proteomes" id="UP000823388"/>
    </source>
</evidence>
<gene>
    <name evidence="1" type="ORF">PVAP13_1KG548001</name>
</gene>
<reference evidence="1" key="1">
    <citation type="submission" date="2020-05" db="EMBL/GenBank/DDBJ databases">
        <title>WGS assembly of Panicum virgatum.</title>
        <authorList>
            <person name="Lovell J.T."/>
            <person name="Jenkins J."/>
            <person name="Shu S."/>
            <person name="Juenger T.E."/>
            <person name="Schmutz J."/>
        </authorList>
    </citation>
    <scope>NUCLEOTIDE SEQUENCE</scope>
    <source>
        <strain evidence="1">AP13</strain>
    </source>
</reference>
<sequence>MGWEKKRSSHSTARHASCSLACLIGSARLGWLLLSQSPSSFPHPHPLTLLPAIAAAKKQPPARPPGPSSLVRTAAEPLPSRSAPFPSLPYGCIKQLWNRNRNCRVV</sequence>
<evidence type="ECO:0000313" key="1">
    <source>
        <dbReference type="EMBL" id="KAG2662637.1"/>
    </source>
</evidence>
<comment type="caution">
    <text evidence="1">The sequence shown here is derived from an EMBL/GenBank/DDBJ whole genome shotgun (WGS) entry which is preliminary data.</text>
</comment>
<keyword evidence="2" id="KW-1185">Reference proteome</keyword>
<dbReference type="EMBL" id="CM029037">
    <property type="protein sequence ID" value="KAG2662637.1"/>
    <property type="molecule type" value="Genomic_DNA"/>
</dbReference>
<protein>
    <submittedName>
        <fullName evidence="1">Uncharacterized protein</fullName>
    </submittedName>
</protein>
<dbReference type="AlphaFoldDB" id="A0A8T0XSC8"/>
<organism evidence="1 2">
    <name type="scientific">Panicum virgatum</name>
    <name type="common">Blackwell switchgrass</name>
    <dbReference type="NCBI Taxonomy" id="38727"/>
    <lineage>
        <taxon>Eukaryota</taxon>
        <taxon>Viridiplantae</taxon>
        <taxon>Streptophyta</taxon>
        <taxon>Embryophyta</taxon>
        <taxon>Tracheophyta</taxon>
        <taxon>Spermatophyta</taxon>
        <taxon>Magnoliopsida</taxon>
        <taxon>Liliopsida</taxon>
        <taxon>Poales</taxon>
        <taxon>Poaceae</taxon>
        <taxon>PACMAD clade</taxon>
        <taxon>Panicoideae</taxon>
        <taxon>Panicodae</taxon>
        <taxon>Paniceae</taxon>
        <taxon>Panicinae</taxon>
        <taxon>Panicum</taxon>
        <taxon>Panicum sect. Hiantes</taxon>
    </lineage>
</organism>
<name>A0A8T0XSC8_PANVG</name>
<accession>A0A8T0XSC8</accession>